<reference evidence="2 3" key="1">
    <citation type="journal article" date="2019" name="Emerg. Microbes Infect.">
        <title>Comprehensive subspecies identification of 175 nontuberculous mycobacteria species based on 7547 genomic profiles.</title>
        <authorList>
            <person name="Matsumoto Y."/>
            <person name="Kinjo T."/>
            <person name="Motooka D."/>
            <person name="Nabeya D."/>
            <person name="Jung N."/>
            <person name="Uechi K."/>
            <person name="Horii T."/>
            <person name="Iida T."/>
            <person name="Fujita J."/>
            <person name="Nakamura S."/>
        </authorList>
    </citation>
    <scope>NUCLEOTIDE SEQUENCE [LARGE SCALE GENOMIC DNA]</scope>
    <source>
        <strain evidence="2 3">JCM 13574</strain>
    </source>
</reference>
<proteinExistence type="predicted"/>
<dbReference type="PANTHER" id="PTHR39515:SF2">
    <property type="entry name" value="HTH-TYPE TRANSCRIPTIONAL REGULATOR RV0880"/>
    <property type="match status" value="1"/>
</dbReference>
<name>A0A7I7XG41_9MYCO</name>
<sequence>MSSHRTSTVDRDAVARALFVSMGLLRRRLRASGSPGELTFPEVAAVARLQRNGPATSAELARLEQISPQSMGATLAGLEERQLVRRSADPHDGRRVVMSVTERGARVMERRRDVRVEQIAAALDGFTDAELHCLLAATPLIQRLADGL</sequence>
<accession>A0A7I7XG41</accession>
<protein>
    <submittedName>
        <fullName evidence="2">MarR family transcriptional regulator</fullName>
    </submittedName>
</protein>
<dbReference type="KEGG" id="mmag:MMAD_24690"/>
<dbReference type="InterPro" id="IPR052526">
    <property type="entry name" value="HTH-type_Bedaq_tolerance"/>
</dbReference>
<feature type="domain" description="HTH marR-type" evidence="1">
    <location>
        <begin position="11"/>
        <end position="143"/>
    </location>
</feature>
<evidence type="ECO:0000259" key="1">
    <source>
        <dbReference type="PROSITE" id="PS50995"/>
    </source>
</evidence>
<dbReference type="PANTHER" id="PTHR39515">
    <property type="entry name" value="CONSERVED PROTEIN"/>
    <property type="match status" value="1"/>
</dbReference>
<dbReference type="Gene3D" id="1.10.10.10">
    <property type="entry name" value="Winged helix-like DNA-binding domain superfamily/Winged helix DNA-binding domain"/>
    <property type="match status" value="1"/>
</dbReference>
<dbReference type="RefSeq" id="WP_163737154.1">
    <property type="nucleotide sequence ID" value="NZ_AP022610.1"/>
</dbReference>
<dbReference type="InterPro" id="IPR036388">
    <property type="entry name" value="WH-like_DNA-bd_sf"/>
</dbReference>
<gene>
    <name evidence="2" type="ORF">MMAD_24690</name>
</gene>
<dbReference type="Proteomes" id="UP000466517">
    <property type="component" value="Chromosome"/>
</dbReference>
<dbReference type="SUPFAM" id="SSF46785">
    <property type="entry name" value="Winged helix' DNA-binding domain"/>
    <property type="match status" value="1"/>
</dbReference>
<dbReference type="InterPro" id="IPR036390">
    <property type="entry name" value="WH_DNA-bd_sf"/>
</dbReference>
<dbReference type="GO" id="GO:0003700">
    <property type="term" value="F:DNA-binding transcription factor activity"/>
    <property type="evidence" value="ECO:0007669"/>
    <property type="project" value="InterPro"/>
</dbReference>
<evidence type="ECO:0000313" key="3">
    <source>
        <dbReference type="Proteomes" id="UP000466517"/>
    </source>
</evidence>
<dbReference type="SMART" id="SM00347">
    <property type="entry name" value="HTH_MARR"/>
    <property type="match status" value="1"/>
</dbReference>
<dbReference type="Pfam" id="PF12802">
    <property type="entry name" value="MarR_2"/>
    <property type="match status" value="1"/>
</dbReference>
<organism evidence="2 3">
    <name type="scientific">Mycolicibacterium madagascariense</name>
    <dbReference type="NCBI Taxonomy" id="212765"/>
    <lineage>
        <taxon>Bacteria</taxon>
        <taxon>Bacillati</taxon>
        <taxon>Actinomycetota</taxon>
        <taxon>Actinomycetes</taxon>
        <taxon>Mycobacteriales</taxon>
        <taxon>Mycobacteriaceae</taxon>
        <taxon>Mycolicibacterium</taxon>
    </lineage>
</organism>
<evidence type="ECO:0000313" key="2">
    <source>
        <dbReference type="EMBL" id="BBZ28174.1"/>
    </source>
</evidence>
<dbReference type="EMBL" id="AP022610">
    <property type="protein sequence ID" value="BBZ28174.1"/>
    <property type="molecule type" value="Genomic_DNA"/>
</dbReference>
<dbReference type="InterPro" id="IPR000835">
    <property type="entry name" value="HTH_MarR-typ"/>
</dbReference>
<keyword evidence="3" id="KW-1185">Reference proteome</keyword>
<dbReference type="AlphaFoldDB" id="A0A7I7XG41"/>
<dbReference type="PROSITE" id="PS50995">
    <property type="entry name" value="HTH_MARR_2"/>
    <property type="match status" value="1"/>
</dbReference>